<evidence type="ECO:0000313" key="2">
    <source>
        <dbReference type="EMBL" id="GAB09669.1"/>
    </source>
</evidence>
<organism evidence="2 3">
    <name type="scientific">Gordonia araii NBRC 100433</name>
    <dbReference type="NCBI Taxonomy" id="1073574"/>
    <lineage>
        <taxon>Bacteria</taxon>
        <taxon>Bacillati</taxon>
        <taxon>Actinomycetota</taxon>
        <taxon>Actinomycetes</taxon>
        <taxon>Mycobacteriales</taxon>
        <taxon>Gordoniaceae</taxon>
        <taxon>Gordonia</taxon>
    </lineage>
</organism>
<dbReference type="AlphaFoldDB" id="G7H1E4"/>
<dbReference type="STRING" id="1073574.GOARA_045_00230"/>
<name>G7H1E4_9ACTN</name>
<keyword evidence="1" id="KW-0472">Membrane</keyword>
<dbReference type="RefSeq" id="WP_007321744.1">
    <property type="nucleotide sequence ID" value="NZ_BAEE01000045.1"/>
</dbReference>
<protein>
    <submittedName>
        <fullName evidence="2">Uncharacterized protein</fullName>
    </submittedName>
</protein>
<evidence type="ECO:0000256" key="1">
    <source>
        <dbReference type="SAM" id="Phobius"/>
    </source>
</evidence>
<keyword evidence="3" id="KW-1185">Reference proteome</keyword>
<dbReference type="EMBL" id="BAEE01000045">
    <property type="protein sequence ID" value="GAB09669.1"/>
    <property type="molecule type" value="Genomic_DNA"/>
</dbReference>
<accession>G7H1E4</accession>
<reference evidence="2 3" key="1">
    <citation type="submission" date="2011-11" db="EMBL/GenBank/DDBJ databases">
        <title>Whole genome shotgun sequence of Gordonia araii NBRC 100433.</title>
        <authorList>
            <person name="Yoshida Y."/>
            <person name="Hosoyama A."/>
            <person name="Tsuchikane K."/>
            <person name="Katsumata H."/>
            <person name="Yamazaki S."/>
            <person name="Fujita N."/>
        </authorList>
    </citation>
    <scope>NUCLEOTIDE SEQUENCE [LARGE SCALE GENOMIC DNA]</scope>
    <source>
        <strain evidence="2 3">NBRC 100433</strain>
    </source>
</reference>
<keyword evidence="1" id="KW-1133">Transmembrane helix</keyword>
<evidence type="ECO:0000313" key="3">
    <source>
        <dbReference type="Proteomes" id="UP000035088"/>
    </source>
</evidence>
<dbReference type="OrthoDB" id="4330311at2"/>
<feature type="transmembrane region" description="Helical" evidence="1">
    <location>
        <begin position="56"/>
        <end position="79"/>
    </location>
</feature>
<sequence length="159" mass="16715">MAKDTPRLVLDGNADEVRPQGLFVRVVCYFFGALAIAGGPGLVIVLAVVGELGWPGILGGVALTATIGVSGVLEIMSVARNHRRSLRIARTGRPAIARVTASRPRSLGEEDGVELTLAIEGDDVPAFAATHRELARKAHAVGEEFPVLVDPSDGLFRVV</sequence>
<keyword evidence="1" id="KW-0812">Transmembrane</keyword>
<proteinExistence type="predicted"/>
<feature type="transmembrane region" description="Helical" evidence="1">
    <location>
        <begin position="26"/>
        <end position="50"/>
    </location>
</feature>
<dbReference type="Proteomes" id="UP000035088">
    <property type="component" value="Unassembled WGS sequence"/>
</dbReference>
<gene>
    <name evidence="2" type="ORF">GOARA_045_00230</name>
</gene>
<comment type="caution">
    <text evidence="2">The sequence shown here is derived from an EMBL/GenBank/DDBJ whole genome shotgun (WGS) entry which is preliminary data.</text>
</comment>